<evidence type="ECO:0000313" key="5">
    <source>
        <dbReference type="EMBL" id="KAL1874095.1"/>
    </source>
</evidence>
<keyword evidence="2" id="KW-0539">Nucleus</keyword>
<evidence type="ECO:0000256" key="4">
    <source>
        <dbReference type="SAM" id="Phobius"/>
    </source>
</evidence>
<feature type="compositionally biased region" description="Polar residues" evidence="3">
    <location>
        <begin position="15"/>
        <end position="30"/>
    </location>
</feature>
<evidence type="ECO:0000256" key="2">
    <source>
        <dbReference type="ARBA" id="ARBA00023242"/>
    </source>
</evidence>
<evidence type="ECO:0000313" key="6">
    <source>
        <dbReference type="Proteomes" id="UP001583193"/>
    </source>
</evidence>
<accession>A0ABR3XEK4</accession>
<dbReference type="PANTHER" id="PTHR37534:SF17">
    <property type="entry name" value="ZN(2)-C6 FUNGAL-TYPE DOMAIN-CONTAINING PROTEIN"/>
    <property type="match status" value="1"/>
</dbReference>
<keyword evidence="4" id="KW-0472">Membrane</keyword>
<gene>
    <name evidence="5" type="ORF">Plec18167_006029</name>
</gene>
<comment type="subcellular location">
    <subcellularLocation>
        <location evidence="1">Nucleus</location>
    </subcellularLocation>
</comment>
<dbReference type="EMBL" id="JAVDPF010000020">
    <property type="protein sequence ID" value="KAL1874095.1"/>
    <property type="molecule type" value="Genomic_DNA"/>
</dbReference>
<evidence type="ECO:0000256" key="1">
    <source>
        <dbReference type="ARBA" id="ARBA00004123"/>
    </source>
</evidence>
<feature type="region of interest" description="Disordered" evidence="3">
    <location>
        <begin position="1"/>
        <end position="30"/>
    </location>
</feature>
<feature type="transmembrane region" description="Helical" evidence="4">
    <location>
        <begin position="130"/>
        <end position="154"/>
    </location>
</feature>
<dbReference type="Proteomes" id="UP001583193">
    <property type="component" value="Unassembled WGS sequence"/>
</dbReference>
<evidence type="ECO:0000256" key="3">
    <source>
        <dbReference type="SAM" id="MobiDB-lite"/>
    </source>
</evidence>
<name>A0ABR3XEK4_9EURO</name>
<organism evidence="5 6">
    <name type="scientific">Paecilomyces lecythidis</name>
    <dbReference type="NCBI Taxonomy" id="3004212"/>
    <lineage>
        <taxon>Eukaryota</taxon>
        <taxon>Fungi</taxon>
        <taxon>Dikarya</taxon>
        <taxon>Ascomycota</taxon>
        <taxon>Pezizomycotina</taxon>
        <taxon>Eurotiomycetes</taxon>
        <taxon>Eurotiomycetidae</taxon>
        <taxon>Eurotiales</taxon>
        <taxon>Thermoascaceae</taxon>
        <taxon>Paecilomyces</taxon>
    </lineage>
</organism>
<keyword evidence="4" id="KW-0812">Transmembrane</keyword>
<keyword evidence="6" id="KW-1185">Reference proteome</keyword>
<keyword evidence="4" id="KW-1133">Transmembrane helix</keyword>
<proteinExistence type="predicted"/>
<comment type="caution">
    <text evidence="5">The sequence shown here is derived from an EMBL/GenBank/DDBJ whole genome shotgun (WGS) entry which is preliminary data.</text>
</comment>
<reference evidence="5 6" key="1">
    <citation type="journal article" date="2024" name="IMA Fungus">
        <title>IMA Genome - F19 : A genome assembly and annotation guide to empower mycologists, including annotated draft genome sequences of Ceratocystis pirilliformis, Diaporthe australafricana, Fusarium ophioides, Paecilomyces lecythidis, and Sporothrix stenoceras.</title>
        <authorList>
            <person name="Aylward J."/>
            <person name="Wilson A.M."/>
            <person name="Visagie C.M."/>
            <person name="Spraker J."/>
            <person name="Barnes I."/>
            <person name="Buitendag C."/>
            <person name="Ceriani C."/>
            <person name="Del Mar Angel L."/>
            <person name="du Plessis D."/>
            <person name="Fuchs T."/>
            <person name="Gasser K."/>
            <person name="Kramer D."/>
            <person name="Li W."/>
            <person name="Munsamy K."/>
            <person name="Piso A."/>
            <person name="Price J.L."/>
            <person name="Sonnekus B."/>
            <person name="Thomas C."/>
            <person name="van der Nest A."/>
            <person name="van Dijk A."/>
            <person name="van Heerden A."/>
            <person name="van Vuuren N."/>
            <person name="Yilmaz N."/>
            <person name="Duong T.A."/>
            <person name="van der Merwe N.A."/>
            <person name="Wingfield M.J."/>
            <person name="Wingfield B.D."/>
        </authorList>
    </citation>
    <scope>NUCLEOTIDE SEQUENCE [LARGE SCALE GENOMIC DNA]</scope>
    <source>
        <strain evidence="5 6">CMW 18167</strain>
    </source>
</reference>
<dbReference type="PANTHER" id="PTHR37534">
    <property type="entry name" value="TRANSCRIPTIONAL ACTIVATOR PROTEIN UGA3"/>
    <property type="match status" value="1"/>
</dbReference>
<dbReference type="InterPro" id="IPR021858">
    <property type="entry name" value="Fun_TF"/>
</dbReference>
<dbReference type="Pfam" id="PF11951">
    <property type="entry name" value="Fungal_trans_2"/>
    <property type="match status" value="2"/>
</dbReference>
<sequence length="347" mass="39290">MELEDECDDTLVPDISNTDQSSDTPLASPSHTLTLIDPSKEFLLTYFSTNIAPEMVVIDDDHNGFRYLILPIACIDELVMDAVLAASAFHFIGTTGNHRVTDPSNLYTRAIRRLQGRKYLTDYDLQTQQFLVVTIIVLLVGMMITASSDFPIVFHMLESALDVMGGEHGLGGGELSEFLLREIRKMRVYAAPLLSQEAGVRDILSRAEQSFDGLEYYRNLHPYHSSAFELIAGVRQQAYDIYVQRALGPPINGQASDEPIERVKTMIESFPNNAPGEQSLVWASFIAASASHKPEHRAFFQSFLQRHYLRNRFLNIPKALELLKRIWSQETHENWTLLLPEPQVFIM</sequence>
<protein>
    <submittedName>
        <fullName evidence="5">Uncharacterized protein</fullName>
    </submittedName>
</protein>
<feature type="compositionally biased region" description="Acidic residues" evidence="3">
    <location>
        <begin position="1"/>
        <end position="11"/>
    </location>
</feature>